<dbReference type="GO" id="GO:0004749">
    <property type="term" value="F:ribose phosphate diphosphokinase activity"/>
    <property type="evidence" value="ECO:0007669"/>
    <property type="project" value="UniProtKB-EC"/>
</dbReference>
<keyword evidence="8" id="KW-0547">Nucleotide-binding</keyword>
<evidence type="ECO:0000256" key="1">
    <source>
        <dbReference type="ARBA" id="ARBA00001946"/>
    </source>
</evidence>
<dbReference type="SUPFAM" id="SSF53271">
    <property type="entry name" value="PRTase-like"/>
    <property type="match status" value="1"/>
</dbReference>
<evidence type="ECO:0000256" key="10">
    <source>
        <dbReference type="ARBA" id="ARBA00022840"/>
    </source>
</evidence>
<dbReference type="GO" id="GO:0005524">
    <property type="term" value="F:ATP binding"/>
    <property type="evidence" value="ECO:0007669"/>
    <property type="project" value="UniProtKB-KW"/>
</dbReference>
<dbReference type="EC" id="2.7.6.1" evidence="4"/>
<keyword evidence="11" id="KW-0460">Magnesium</keyword>
<dbReference type="PANTHER" id="PTHR10210">
    <property type="entry name" value="RIBOSE-PHOSPHATE DIPHOSPHOKINASE FAMILY MEMBER"/>
    <property type="match status" value="1"/>
</dbReference>
<dbReference type="GO" id="GO:0006164">
    <property type="term" value="P:purine nucleotide biosynthetic process"/>
    <property type="evidence" value="ECO:0007669"/>
    <property type="project" value="TreeGrafter"/>
</dbReference>
<accession>A0A0C2MX68</accession>
<reference evidence="14 15" key="1">
    <citation type="journal article" date="2014" name="Genome Biol. Evol.">
        <title>The genome of the myxosporean Thelohanellus kitauei shows adaptations to nutrient acquisition within its fish host.</title>
        <authorList>
            <person name="Yang Y."/>
            <person name="Xiong J."/>
            <person name="Zhou Z."/>
            <person name="Huo F."/>
            <person name="Miao W."/>
            <person name="Ran C."/>
            <person name="Liu Y."/>
            <person name="Zhang J."/>
            <person name="Feng J."/>
            <person name="Wang M."/>
            <person name="Wang M."/>
            <person name="Wang L."/>
            <person name="Yao B."/>
        </authorList>
    </citation>
    <scope>NUCLEOTIDE SEQUENCE [LARGE SCALE GENOMIC DNA]</scope>
    <source>
        <strain evidence="14">Wuqing</strain>
    </source>
</reference>
<evidence type="ECO:0000256" key="11">
    <source>
        <dbReference type="ARBA" id="ARBA00022842"/>
    </source>
</evidence>
<dbReference type="Gene3D" id="3.40.50.2020">
    <property type="match status" value="1"/>
</dbReference>
<comment type="pathway">
    <text evidence="2">Metabolic intermediate biosynthesis; 5-phospho-alpha-D-ribose 1-diphosphate biosynthesis; 5-phospho-alpha-D-ribose 1-diphosphate from D-ribose 5-phosphate (route I): step 1/1.</text>
</comment>
<evidence type="ECO:0000256" key="6">
    <source>
        <dbReference type="ARBA" id="ARBA00022723"/>
    </source>
</evidence>
<keyword evidence="15" id="KW-1185">Reference proteome</keyword>
<evidence type="ECO:0000256" key="3">
    <source>
        <dbReference type="ARBA" id="ARBA00006478"/>
    </source>
</evidence>
<evidence type="ECO:0000256" key="5">
    <source>
        <dbReference type="ARBA" id="ARBA00022679"/>
    </source>
</evidence>
<evidence type="ECO:0000313" key="14">
    <source>
        <dbReference type="EMBL" id="KII68760.1"/>
    </source>
</evidence>
<dbReference type="GO" id="GO:0000287">
    <property type="term" value="F:magnesium ion binding"/>
    <property type="evidence" value="ECO:0007669"/>
    <property type="project" value="InterPro"/>
</dbReference>
<comment type="catalytic activity">
    <reaction evidence="12">
        <text>D-ribose 5-phosphate + ATP = 5-phospho-alpha-D-ribose 1-diphosphate + AMP + H(+)</text>
        <dbReference type="Rhea" id="RHEA:15609"/>
        <dbReference type="ChEBI" id="CHEBI:15378"/>
        <dbReference type="ChEBI" id="CHEBI:30616"/>
        <dbReference type="ChEBI" id="CHEBI:58017"/>
        <dbReference type="ChEBI" id="CHEBI:78346"/>
        <dbReference type="ChEBI" id="CHEBI:456215"/>
        <dbReference type="EC" id="2.7.6.1"/>
    </reaction>
</comment>
<dbReference type="OrthoDB" id="413572at2759"/>
<organism evidence="14 15">
    <name type="scientific">Thelohanellus kitauei</name>
    <name type="common">Myxosporean</name>
    <dbReference type="NCBI Taxonomy" id="669202"/>
    <lineage>
        <taxon>Eukaryota</taxon>
        <taxon>Metazoa</taxon>
        <taxon>Cnidaria</taxon>
        <taxon>Myxozoa</taxon>
        <taxon>Myxosporea</taxon>
        <taxon>Bivalvulida</taxon>
        <taxon>Platysporina</taxon>
        <taxon>Myxobolidae</taxon>
        <taxon>Thelohanellus</taxon>
    </lineage>
</organism>
<dbReference type="GO" id="GO:0005737">
    <property type="term" value="C:cytoplasm"/>
    <property type="evidence" value="ECO:0007669"/>
    <property type="project" value="TreeGrafter"/>
</dbReference>
<dbReference type="Proteomes" id="UP000031668">
    <property type="component" value="Unassembled WGS sequence"/>
</dbReference>
<dbReference type="GO" id="GO:0006015">
    <property type="term" value="P:5-phosphoribose 1-diphosphate biosynthetic process"/>
    <property type="evidence" value="ECO:0007669"/>
    <property type="project" value="TreeGrafter"/>
</dbReference>
<evidence type="ECO:0000256" key="12">
    <source>
        <dbReference type="ARBA" id="ARBA00049535"/>
    </source>
</evidence>
<dbReference type="EMBL" id="JWZT01002714">
    <property type="protein sequence ID" value="KII68760.1"/>
    <property type="molecule type" value="Genomic_DNA"/>
</dbReference>
<dbReference type="InterPro" id="IPR029057">
    <property type="entry name" value="PRTase-like"/>
</dbReference>
<evidence type="ECO:0000256" key="7">
    <source>
        <dbReference type="ARBA" id="ARBA00022727"/>
    </source>
</evidence>
<keyword evidence="6" id="KW-0479">Metal-binding</keyword>
<proteinExistence type="inferred from homology"/>
<name>A0A0C2MX68_THEKT</name>
<protein>
    <recommendedName>
        <fullName evidence="4">ribose-phosphate diphosphokinase</fullName>
        <ecNumber evidence="4">2.7.6.1</ecNumber>
    </recommendedName>
</protein>
<keyword evidence="9 14" id="KW-0418">Kinase</keyword>
<evidence type="ECO:0000256" key="2">
    <source>
        <dbReference type="ARBA" id="ARBA00004996"/>
    </source>
</evidence>
<evidence type="ECO:0000256" key="4">
    <source>
        <dbReference type="ARBA" id="ARBA00013247"/>
    </source>
</evidence>
<dbReference type="InterPro" id="IPR005946">
    <property type="entry name" value="Rib-P_diPkinase"/>
</dbReference>
<comment type="cofactor">
    <cofactor evidence="1">
        <name>Mg(2+)</name>
        <dbReference type="ChEBI" id="CHEBI:18420"/>
    </cofactor>
</comment>
<dbReference type="Pfam" id="PF13793">
    <property type="entry name" value="Pribosyltran_N"/>
    <property type="match status" value="1"/>
</dbReference>
<dbReference type="PANTHER" id="PTHR10210:SF32">
    <property type="entry name" value="RIBOSE-PHOSPHATE PYROPHOSPHOKINASE 2"/>
    <property type="match status" value="1"/>
</dbReference>
<evidence type="ECO:0000259" key="13">
    <source>
        <dbReference type="Pfam" id="PF13793"/>
    </source>
</evidence>
<dbReference type="InterPro" id="IPR029099">
    <property type="entry name" value="Pribosyltran_N"/>
</dbReference>
<dbReference type="AlphaFoldDB" id="A0A0C2MX68"/>
<comment type="caution">
    <text evidence="14">The sequence shown here is derived from an EMBL/GenBank/DDBJ whole genome shotgun (WGS) entry which is preliminary data.</text>
</comment>
<evidence type="ECO:0000313" key="15">
    <source>
        <dbReference type="Proteomes" id="UP000031668"/>
    </source>
</evidence>
<keyword evidence="10" id="KW-0067">ATP-binding</keyword>
<feature type="domain" description="Ribose-phosphate pyrophosphokinase N-terminal" evidence="13">
    <location>
        <begin position="14"/>
        <end position="129"/>
    </location>
</feature>
<dbReference type="SMART" id="SM01400">
    <property type="entry name" value="Pribosyltran_N"/>
    <property type="match status" value="1"/>
</dbReference>
<dbReference type="GO" id="GO:0016301">
    <property type="term" value="F:kinase activity"/>
    <property type="evidence" value="ECO:0007669"/>
    <property type="project" value="UniProtKB-KW"/>
</dbReference>
<evidence type="ECO:0000256" key="9">
    <source>
        <dbReference type="ARBA" id="ARBA00022777"/>
    </source>
</evidence>
<dbReference type="FunFam" id="3.40.50.2020:FF:000001">
    <property type="entry name" value="Ribose-phosphate pyrophosphokinase"/>
    <property type="match status" value="1"/>
</dbReference>
<dbReference type="GO" id="GO:0002189">
    <property type="term" value="C:ribose phosphate diphosphokinase complex"/>
    <property type="evidence" value="ECO:0007669"/>
    <property type="project" value="TreeGrafter"/>
</dbReference>
<evidence type="ECO:0000256" key="8">
    <source>
        <dbReference type="ARBA" id="ARBA00022741"/>
    </source>
</evidence>
<dbReference type="NCBIfam" id="TIGR01251">
    <property type="entry name" value="ribP_PPkin"/>
    <property type="match status" value="1"/>
</dbReference>
<keyword evidence="5" id="KW-0808">Transferase</keyword>
<keyword evidence="7" id="KW-0545">Nucleotide biosynthesis</keyword>
<comment type="similarity">
    <text evidence="3">Belongs to the ribose-phosphate pyrophosphokinase family.</text>
</comment>
<gene>
    <name evidence="14" type="ORF">RF11_14280</name>
</gene>
<sequence>MMKLKSANGNKKFIIFAGTSCRDFVATICKELNINPGLISCGFFRNGETRVEIMESVRGVDVFLVQTGTYPVNDNLMELLIMIHSCKFASANKITAVIPCYPYSRQDKKDRSRAPITAKLVADMLTQAGANHVITMDLHASQIQGFYNVPVDNLVAEPLFVDWIIKNVPNYKSAVLISNQRC</sequence>